<keyword evidence="2" id="KW-0540">Nuclease</keyword>
<evidence type="ECO:0000313" key="7">
    <source>
        <dbReference type="EMBL" id="CAD1563769.1"/>
    </source>
</evidence>
<dbReference type="GO" id="GO:0046872">
    <property type="term" value="F:metal ion binding"/>
    <property type="evidence" value="ECO:0007669"/>
    <property type="project" value="UniProtKB-KW"/>
</dbReference>
<keyword evidence="4" id="KW-0378">Hydrolase</keyword>
<evidence type="ECO:0000256" key="6">
    <source>
        <dbReference type="ARBA" id="ARBA00022842"/>
    </source>
</evidence>
<dbReference type="PANTHER" id="PTHR13058:SF22">
    <property type="entry name" value="EXODEOXYRIBONUCLEASE III"/>
    <property type="match status" value="1"/>
</dbReference>
<evidence type="ECO:0000256" key="1">
    <source>
        <dbReference type="ARBA" id="ARBA00001946"/>
    </source>
</evidence>
<keyword evidence="3" id="KW-0479">Metal-binding</keyword>
<dbReference type="InterPro" id="IPR036397">
    <property type="entry name" value="RNaseH_sf"/>
</dbReference>
<keyword evidence="6" id="KW-0460">Magnesium</keyword>
<dbReference type="InterPro" id="IPR040393">
    <property type="entry name" value="TREX1/2"/>
</dbReference>
<sequence>MYHNGKKVNAVLPTVGIENFINFLKSLDRPVILVAHNCFNFDGPLIVGLIDRIGELENFNNIVAGFSDSLPLLRKALPDRRKKGQGYRLMVLAQEYLGSCANAHNAVADTTMIENIVKLPSVDITANDFVDTRKSVADMRHKFICRVNDFKQSLRFF</sequence>
<evidence type="ECO:0000256" key="4">
    <source>
        <dbReference type="ARBA" id="ARBA00022801"/>
    </source>
</evidence>
<dbReference type="SUPFAM" id="SSF53098">
    <property type="entry name" value="Ribonuclease H-like"/>
    <property type="match status" value="1"/>
</dbReference>
<dbReference type="Gene3D" id="3.30.420.10">
    <property type="entry name" value="Ribonuclease H-like superfamily/Ribonuclease H"/>
    <property type="match status" value="1"/>
</dbReference>
<dbReference type="GO" id="GO:0006308">
    <property type="term" value="P:DNA catabolic process"/>
    <property type="evidence" value="ECO:0007669"/>
    <property type="project" value="TreeGrafter"/>
</dbReference>
<name>A0A6V7KJA8_9HYME</name>
<dbReference type="GO" id="GO:0003676">
    <property type="term" value="F:nucleic acid binding"/>
    <property type="evidence" value="ECO:0007669"/>
    <property type="project" value="InterPro"/>
</dbReference>
<accession>A0A6V7KJA8</accession>
<evidence type="ECO:0008006" key="8">
    <source>
        <dbReference type="Google" id="ProtNLM"/>
    </source>
</evidence>
<evidence type="ECO:0000256" key="5">
    <source>
        <dbReference type="ARBA" id="ARBA00022839"/>
    </source>
</evidence>
<dbReference type="EMBL" id="CADCXW020000158">
    <property type="protein sequence ID" value="CAD1563769.1"/>
    <property type="molecule type" value="Genomic_DNA"/>
</dbReference>
<evidence type="ECO:0000256" key="3">
    <source>
        <dbReference type="ARBA" id="ARBA00022723"/>
    </source>
</evidence>
<dbReference type="GO" id="GO:0005737">
    <property type="term" value="C:cytoplasm"/>
    <property type="evidence" value="ECO:0007669"/>
    <property type="project" value="TreeGrafter"/>
</dbReference>
<dbReference type="InterPro" id="IPR012337">
    <property type="entry name" value="RNaseH-like_sf"/>
</dbReference>
<protein>
    <recommendedName>
        <fullName evidence="8">Exonuclease domain-containing protein</fullName>
    </recommendedName>
</protein>
<dbReference type="GO" id="GO:0008296">
    <property type="term" value="F:3'-5'-DNA exonuclease activity"/>
    <property type="evidence" value="ECO:0007669"/>
    <property type="project" value="TreeGrafter"/>
</dbReference>
<reference evidence="7" key="1">
    <citation type="submission" date="2020-07" db="EMBL/GenBank/DDBJ databases">
        <authorList>
            <person name="Ferguson B K."/>
        </authorList>
    </citation>
    <scope>NUCLEOTIDE SEQUENCE</scope>
    <source>
        <strain evidence="7">L06</strain>
    </source>
</reference>
<evidence type="ECO:0000256" key="2">
    <source>
        <dbReference type="ARBA" id="ARBA00022722"/>
    </source>
</evidence>
<dbReference type="AlphaFoldDB" id="A0A6V7KJA8"/>
<gene>
    <name evidence="7" type="ORF">BBRV_LOCUS80170</name>
</gene>
<proteinExistence type="predicted"/>
<keyword evidence="5" id="KW-0269">Exonuclease</keyword>
<organism evidence="7">
    <name type="scientific">Bracon brevicornis</name>
    <dbReference type="NCBI Taxonomy" id="1563983"/>
    <lineage>
        <taxon>Eukaryota</taxon>
        <taxon>Metazoa</taxon>
        <taxon>Ecdysozoa</taxon>
        <taxon>Arthropoda</taxon>
        <taxon>Hexapoda</taxon>
        <taxon>Insecta</taxon>
        <taxon>Pterygota</taxon>
        <taxon>Neoptera</taxon>
        <taxon>Endopterygota</taxon>
        <taxon>Hymenoptera</taxon>
        <taxon>Apocrita</taxon>
        <taxon>Ichneumonoidea</taxon>
        <taxon>Braconidae</taxon>
        <taxon>Braconinae</taxon>
        <taxon>Bracon</taxon>
    </lineage>
</organism>
<comment type="cofactor">
    <cofactor evidence="1">
        <name>Mg(2+)</name>
        <dbReference type="ChEBI" id="CHEBI:18420"/>
    </cofactor>
</comment>
<dbReference type="PANTHER" id="PTHR13058">
    <property type="entry name" value="THREE PRIME REPAIR EXONUCLEASE 1, 2"/>
    <property type="match status" value="1"/>
</dbReference>